<sequence>MRSNAALHYLDNAATTMVDPAVADAIHTALLNQWANPSSLYEPAVLAQMALGSARGKVAATLGCTAKELYFTSGGTEGNNLAILGAVAPRRSWGDTIVVSGFEHPSVQNPIRALGKAGMRVVEVNPGPDGRLAVDELVAAVDSRTALCCCMAVNNETGARQDIARLAAGVKAKNNRTAVHVDAVQAWLRMRINLKAWPGVDSLVVSGHKVHAPKGIGALYLRAGYHWTPPILGGGQENGVRPGTENTPYAIGLAAAAEAGARTLSAHNAAIRALNARLRAGLASIPGVTINSPDDAVPEVLNFSQHAVRSQTMLNFLSDRQIYVSSGSACDKGEPSHTLAAMGCDADTIDTALRVSFCADNTAEDVDALLEGLRAGLAELQHSTSGRRLTR</sequence>
<evidence type="ECO:0000256" key="3">
    <source>
        <dbReference type="ARBA" id="ARBA00022679"/>
    </source>
</evidence>
<keyword evidence="4" id="KW-0479">Metal-binding</keyword>
<proteinExistence type="inferred from homology"/>
<evidence type="ECO:0000256" key="2">
    <source>
        <dbReference type="ARBA" id="ARBA00006490"/>
    </source>
</evidence>
<dbReference type="InterPro" id="IPR015421">
    <property type="entry name" value="PyrdxlP-dep_Trfase_major"/>
</dbReference>
<dbReference type="EMBL" id="DWYG01000067">
    <property type="protein sequence ID" value="HJB41762.1"/>
    <property type="molecule type" value="Genomic_DNA"/>
</dbReference>
<evidence type="ECO:0000256" key="1">
    <source>
        <dbReference type="ARBA" id="ARBA00001933"/>
    </source>
</evidence>
<comment type="cofactor">
    <cofactor evidence="1">
        <name>pyridoxal 5'-phosphate</name>
        <dbReference type="ChEBI" id="CHEBI:597326"/>
    </cofactor>
</comment>
<evidence type="ECO:0000256" key="7">
    <source>
        <dbReference type="ARBA" id="ARBA00023014"/>
    </source>
</evidence>
<comment type="catalytic activity">
    <reaction evidence="8">
        <text>(sulfur carrier)-H + L-cysteine = (sulfur carrier)-SH + L-alanine</text>
        <dbReference type="Rhea" id="RHEA:43892"/>
        <dbReference type="Rhea" id="RHEA-COMP:14737"/>
        <dbReference type="Rhea" id="RHEA-COMP:14739"/>
        <dbReference type="ChEBI" id="CHEBI:29917"/>
        <dbReference type="ChEBI" id="CHEBI:35235"/>
        <dbReference type="ChEBI" id="CHEBI:57972"/>
        <dbReference type="ChEBI" id="CHEBI:64428"/>
        <dbReference type="EC" id="2.8.1.7"/>
    </reaction>
</comment>
<dbReference type="Pfam" id="PF00266">
    <property type="entry name" value="Aminotran_5"/>
    <property type="match status" value="1"/>
</dbReference>
<dbReference type="PIRSF" id="PIRSF005572">
    <property type="entry name" value="NifS"/>
    <property type="match status" value="1"/>
</dbReference>
<dbReference type="AlphaFoldDB" id="A0A9D2S2R2"/>
<dbReference type="GO" id="GO:0051536">
    <property type="term" value="F:iron-sulfur cluster binding"/>
    <property type="evidence" value="ECO:0007669"/>
    <property type="project" value="UniProtKB-KW"/>
</dbReference>
<evidence type="ECO:0000256" key="5">
    <source>
        <dbReference type="ARBA" id="ARBA00022898"/>
    </source>
</evidence>
<reference evidence="10" key="2">
    <citation type="submission" date="2021-04" db="EMBL/GenBank/DDBJ databases">
        <authorList>
            <person name="Gilroy R."/>
        </authorList>
    </citation>
    <scope>NUCLEOTIDE SEQUENCE</scope>
    <source>
        <strain evidence="10">ChiBcec8-13705</strain>
    </source>
</reference>
<dbReference type="GO" id="GO:0046872">
    <property type="term" value="F:metal ion binding"/>
    <property type="evidence" value="ECO:0007669"/>
    <property type="project" value="UniProtKB-KW"/>
</dbReference>
<dbReference type="Gene3D" id="3.40.640.10">
    <property type="entry name" value="Type I PLP-dependent aspartate aminotransferase-like (Major domain)"/>
    <property type="match status" value="1"/>
</dbReference>
<evidence type="ECO:0000259" key="9">
    <source>
        <dbReference type="Pfam" id="PF00266"/>
    </source>
</evidence>
<comment type="similarity">
    <text evidence="2">Belongs to the class-V pyridoxal-phosphate-dependent aminotransferase family. NifS/IscS subfamily.</text>
</comment>
<dbReference type="SUPFAM" id="SSF53383">
    <property type="entry name" value="PLP-dependent transferases"/>
    <property type="match status" value="1"/>
</dbReference>
<dbReference type="GO" id="GO:0031071">
    <property type="term" value="F:cysteine desulfurase activity"/>
    <property type="evidence" value="ECO:0007669"/>
    <property type="project" value="UniProtKB-EC"/>
</dbReference>
<feature type="domain" description="Aminotransferase class V" evidence="9">
    <location>
        <begin position="8"/>
        <end position="369"/>
    </location>
</feature>
<comment type="caution">
    <text evidence="10">The sequence shown here is derived from an EMBL/GenBank/DDBJ whole genome shotgun (WGS) entry which is preliminary data.</text>
</comment>
<dbReference type="InterPro" id="IPR015422">
    <property type="entry name" value="PyrdxlP-dep_Trfase_small"/>
</dbReference>
<dbReference type="InterPro" id="IPR016454">
    <property type="entry name" value="Cysteine_dSase"/>
</dbReference>
<name>A0A9D2S2R2_9FIRM</name>
<evidence type="ECO:0000256" key="8">
    <source>
        <dbReference type="ARBA" id="ARBA00050776"/>
    </source>
</evidence>
<dbReference type="Gene3D" id="1.10.260.50">
    <property type="match status" value="1"/>
</dbReference>
<keyword evidence="3" id="KW-0808">Transferase</keyword>
<reference evidence="10" key="1">
    <citation type="journal article" date="2021" name="PeerJ">
        <title>Extensive microbial diversity within the chicken gut microbiome revealed by metagenomics and culture.</title>
        <authorList>
            <person name="Gilroy R."/>
            <person name="Ravi A."/>
            <person name="Getino M."/>
            <person name="Pursley I."/>
            <person name="Horton D.L."/>
            <person name="Alikhan N.F."/>
            <person name="Baker D."/>
            <person name="Gharbi K."/>
            <person name="Hall N."/>
            <person name="Watson M."/>
            <person name="Adriaenssens E.M."/>
            <person name="Foster-Nyarko E."/>
            <person name="Jarju S."/>
            <person name="Secka A."/>
            <person name="Antonio M."/>
            <person name="Oren A."/>
            <person name="Chaudhuri R.R."/>
            <person name="La Ragione R."/>
            <person name="Hildebrand F."/>
            <person name="Pallen M.J."/>
        </authorList>
    </citation>
    <scope>NUCLEOTIDE SEQUENCE</scope>
    <source>
        <strain evidence="10">ChiBcec8-13705</strain>
    </source>
</reference>
<evidence type="ECO:0000256" key="6">
    <source>
        <dbReference type="ARBA" id="ARBA00023004"/>
    </source>
</evidence>
<dbReference type="PANTHER" id="PTHR11601">
    <property type="entry name" value="CYSTEINE DESULFURYLASE FAMILY MEMBER"/>
    <property type="match status" value="1"/>
</dbReference>
<protein>
    <submittedName>
        <fullName evidence="10">Cysteine desulfurase</fullName>
    </submittedName>
</protein>
<gene>
    <name evidence="10" type="ORF">H9945_04615</name>
</gene>
<dbReference type="Proteomes" id="UP000886803">
    <property type="component" value="Unassembled WGS sequence"/>
</dbReference>
<keyword evidence="5" id="KW-0663">Pyridoxal phosphate</keyword>
<dbReference type="InterPro" id="IPR015424">
    <property type="entry name" value="PyrdxlP-dep_Trfase"/>
</dbReference>
<dbReference type="Gene3D" id="3.90.1150.10">
    <property type="entry name" value="Aspartate Aminotransferase, domain 1"/>
    <property type="match status" value="1"/>
</dbReference>
<evidence type="ECO:0000313" key="11">
    <source>
        <dbReference type="Proteomes" id="UP000886803"/>
    </source>
</evidence>
<organism evidence="10 11">
    <name type="scientific">Candidatus Gemmiger avicola</name>
    <dbReference type="NCBI Taxonomy" id="2838605"/>
    <lineage>
        <taxon>Bacteria</taxon>
        <taxon>Bacillati</taxon>
        <taxon>Bacillota</taxon>
        <taxon>Clostridia</taxon>
        <taxon>Eubacteriales</taxon>
        <taxon>Gemmiger</taxon>
    </lineage>
</organism>
<dbReference type="PANTHER" id="PTHR11601:SF34">
    <property type="entry name" value="CYSTEINE DESULFURASE"/>
    <property type="match status" value="1"/>
</dbReference>
<evidence type="ECO:0000313" key="10">
    <source>
        <dbReference type="EMBL" id="HJB41762.1"/>
    </source>
</evidence>
<evidence type="ECO:0000256" key="4">
    <source>
        <dbReference type="ARBA" id="ARBA00022723"/>
    </source>
</evidence>
<keyword evidence="6" id="KW-0408">Iron</keyword>
<dbReference type="InterPro" id="IPR000192">
    <property type="entry name" value="Aminotrans_V_dom"/>
</dbReference>
<accession>A0A9D2S2R2</accession>
<keyword evidence="7" id="KW-0411">Iron-sulfur</keyword>